<evidence type="ECO:0000313" key="2">
    <source>
        <dbReference type="Proteomes" id="UP000253664"/>
    </source>
</evidence>
<proteinExistence type="predicted"/>
<accession>A0A367L2F0</accession>
<protein>
    <submittedName>
        <fullName evidence="1">Uncharacterized protein</fullName>
    </submittedName>
</protein>
<dbReference type="Proteomes" id="UP000253664">
    <property type="component" value="Unassembled WGS sequence"/>
</dbReference>
<sequence>MIVRFACASSSRGTNGIQDRHVLPTQLAKTDPLPTSPFTLDDAVRLGAVALSDEKVVVQEGYPRGSLHPPANLQKQLLLQQQQQLLPNNSFCKMN</sequence>
<name>A0A367L2F0_9HYPO</name>
<organism evidence="1 2">
    <name type="scientific">Ophiocordyceps polyrhachis-furcata BCC 54312</name>
    <dbReference type="NCBI Taxonomy" id="1330021"/>
    <lineage>
        <taxon>Eukaryota</taxon>
        <taxon>Fungi</taxon>
        <taxon>Dikarya</taxon>
        <taxon>Ascomycota</taxon>
        <taxon>Pezizomycotina</taxon>
        <taxon>Sordariomycetes</taxon>
        <taxon>Hypocreomycetidae</taxon>
        <taxon>Hypocreales</taxon>
        <taxon>Ophiocordycipitaceae</taxon>
        <taxon>Ophiocordyceps</taxon>
    </lineage>
</organism>
<dbReference type="AlphaFoldDB" id="A0A367L2F0"/>
<reference evidence="1 2" key="1">
    <citation type="journal article" date="2015" name="BMC Genomics">
        <title>Insights from the genome of Ophiocordyceps polyrhachis-furcata to pathogenicity and host specificity in insect fungi.</title>
        <authorList>
            <person name="Wichadakul D."/>
            <person name="Kobmoo N."/>
            <person name="Ingsriswang S."/>
            <person name="Tangphatsornruang S."/>
            <person name="Chantasingh D."/>
            <person name="Luangsa-ard J.J."/>
            <person name="Eurwilaichitr L."/>
        </authorList>
    </citation>
    <scope>NUCLEOTIDE SEQUENCE [LARGE SCALE GENOMIC DNA]</scope>
    <source>
        <strain evidence="1 2">BCC 54312</strain>
    </source>
</reference>
<evidence type="ECO:0000313" key="1">
    <source>
        <dbReference type="EMBL" id="RCI08595.1"/>
    </source>
</evidence>
<dbReference type="EMBL" id="LKCN02000018">
    <property type="protein sequence ID" value="RCI08595.1"/>
    <property type="molecule type" value="Genomic_DNA"/>
</dbReference>
<gene>
    <name evidence="1" type="ORF">L249_4737</name>
</gene>
<comment type="caution">
    <text evidence="1">The sequence shown here is derived from an EMBL/GenBank/DDBJ whole genome shotgun (WGS) entry which is preliminary data.</text>
</comment>
<keyword evidence="2" id="KW-1185">Reference proteome</keyword>